<comment type="caution">
    <text evidence="1">The sequence shown here is derived from an EMBL/GenBank/DDBJ whole genome shotgun (WGS) entry which is preliminary data.</text>
</comment>
<feature type="non-terminal residue" evidence="1">
    <location>
        <position position="1"/>
    </location>
</feature>
<reference evidence="1" key="1">
    <citation type="journal article" date="2014" name="Front. Microbiol.">
        <title>High frequency of phylogenetically diverse reductive dehalogenase-homologous genes in deep subseafloor sedimentary metagenomes.</title>
        <authorList>
            <person name="Kawai M."/>
            <person name="Futagami T."/>
            <person name="Toyoda A."/>
            <person name="Takaki Y."/>
            <person name="Nishi S."/>
            <person name="Hori S."/>
            <person name="Arai W."/>
            <person name="Tsubouchi T."/>
            <person name="Morono Y."/>
            <person name="Uchiyama I."/>
            <person name="Ito T."/>
            <person name="Fujiyama A."/>
            <person name="Inagaki F."/>
            <person name="Takami H."/>
        </authorList>
    </citation>
    <scope>NUCLEOTIDE SEQUENCE</scope>
    <source>
        <strain evidence="1">Expedition CK06-06</strain>
    </source>
</reference>
<dbReference type="AlphaFoldDB" id="X1EP08"/>
<proteinExistence type="predicted"/>
<accession>X1EP08</accession>
<protein>
    <submittedName>
        <fullName evidence="1">Uncharacterized protein</fullName>
    </submittedName>
</protein>
<organism evidence="1">
    <name type="scientific">marine sediment metagenome</name>
    <dbReference type="NCBI Taxonomy" id="412755"/>
    <lineage>
        <taxon>unclassified sequences</taxon>
        <taxon>metagenomes</taxon>
        <taxon>ecological metagenomes</taxon>
    </lineage>
</organism>
<sequence>PGYPREPEMYHQKGKQPELGMLCRFQEVSFII</sequence>
<gene>
    <name evidence="1" type="ORF">S01H4_57846</name>
</gene>
<evidence type="ECO:0000313" key="1">
    <source>
        <dbReference type="EMBL" id="GAH10388.1"/>
    </source>
</evidence>
<name>X1EP08_9ZZZZ</name>
<dbReference type="EMBL" id="BART01033721">
    <property type="protein sequence ID" value="GAH10388.1"/>
    <property type="molecule type" value="Genomic_DNA"/>
</dbReference>